<dbReference type="InterPro" id="IPR055236">
    <property type="entry name" value="EVH1_PP4R3"/>
</dbReference>
<dbReference type="eggNOG" id="KOG2175">
    <property type="taxonomic scope" value="Eukaryota"/>
</dbReference>
<keyword evidence="6" id="KW-1185">Reference proteome</keyword>
<feature type="domain" description="Serine/threonine-protein phosphatase 4 regulatory subunit 3-like central" evidence="3">
    <location>
        <begin position="143"/>
        <end position="646"/>
    </location>
</feature>
<dbReference type="InterPro" id="IPR051137">
    <property type="entry name" value="PP4R3-like"/>
</dbReference>
<dbReference type="AlphaFoldDB" id="A0A091D5F8"/>
<evidence type="ECO:0000256" key="2">
    <source>
        <dbReference type="SAM" id="MobiDB-lite"/>
    </source>
</evidence>
<dbReference type="SUPFAM" id="SSF48371">
    <property type="entry name" value="ARM repeat"/>
    <property type="match status" value="1"/>
</dbReference>
<dbReference type="GO" id="GO:0072542">
    <property type="term" value="F:protein phosphatase activator activity"/>
    <property type="evidence" value="ECO:0007669"/>
    <property type="project" value="TreeGrafter"/>
</dbReference>
<dbReference type="OMA" id="CEFSQAL"/>
<accession>A0A091D5F8</accession>
<evidence type="ECO:0000256" key="1">
    <source>
        <dbReference type="ARBA" id="ARBA00008809"/>
    </source>
</evidence>
<dbReference type="GO" id="GO:0006974">
    <property type="term" value="P:DNA damage response"/>
    <property type="evidence" value="ECO:0007669"/>
    <property type="project" value="TreeGrafter"/>
</dbReference>
<dbReference type="GO" id="GO:0030289">
    <property type="term" value="C:protein phosphatase 4 complex"/>
    <property type="evidence" value="ECO:0007669"/>
    <property type="project" value="TreeGrafter"/>
</dbReference>
<feature type="region of interest" description="Disordered" evidence="2">
    <location>
        <begin position="679"/>
        <end position="774"/>
    </location>
</feature>
<dbReference type="Pfam" id="PF22972">
    <property type="entry name" value="EVH1_PP4R3"/>
    <property type="match status" value="1"/>
</dbReference>
<feature type="compositionally biased region" description="Basic and acidic residues" evidence="2">
    <location>
        <begin position="695"/>
        <end position="714"/>
    </location>
</feature>
<protein>
    <submittedName>
        <fullName evidence="5">Serine/threonine-protein phosphatase 4 regulatory subunit 3B</fullName>
    </submittedName>
</protein>
<feature type="compositionally biased region" description="Polar residues" evidence="2">
    <location>
        <begin position="740"/>
        <end position="749"/>
    </location>
</feature>
<evidence type="ECO:0000313" key="6">
    <source>
        <dbReference type="Proteomes" id="UP000028990"/>
    </source>
</evidence>
<dbReference type="PANTHER" id="PTHR23318:SF19">
    <property type="entry name" value="PROTEIN PPP4R3C"/>
    <property type="match status" value="1"/>
</dbReference>
<name>A0A091D5F8_FUKDA</name>
<reference evidence="5 6" key="1">
    <citation type="submission" date="2013-11" db="EMBL/GenBank/DDBJ databases">
        <title>The Damaraland mole rat (Fukomys damarensis) genome and evolution of African mole rats.</title>
        <authorList>
            <person name="Gladyshev V.N."/>
            <person name="Fang X."/>
        </authorList>
    </citation>
    <scope>NUCLEOTIDE SEQUENCE [LARGE SCALE GENOMIC DNA]</scope>
    <source>
        <tissue evidence="5">Liver</tissue>
    </source>
</reference>
<dbReference type="PANTHER" id="PTHR23318">
    <property type="entry name" value="ATP SYNTHASE GAMMA-RELATED"/>
    <property type="match status" value="1"/>
</dbReference>
<feature type="compositionally biased region" description="Low complexity" evidence="2">
    <location>
        <begin position="719"/>
        <end position="730"/>
    </location>
</feature>
<dbReference type="InterPro" id="IPR011993">
    <property type="entry name" value="PH-like_dom_sf"/>
</dbReference>
<proteinExistence type="inferred from homology"/>
<comment type="similarity">
    <text evidence="1">Belongs to the SMEK family.</text>
</comment>
<dbReference type="Proteomes" id="UP000028990">
    <property type="component" value="Unassembled WGS sequence"/>
</dbReference>
<dbReference type="Gene3D" id="2.30.29.30">
    <property type="entry name" value="Pleckstrin-homology domain (PH domain)/Phosphotyrosine-binding domain (PTB)"/>
    <property type="match status" value="1"/>
</dbReference>
<dbReference type="Pfam" id="PF04802">
    <property type="entry name" value="PP4R3"/>
    <property type="match status" value="1"/>
</dbReference>
<sequence>MCAEQLLVKVYVVRGDGQLDHIGTGHVLTIYNEQLHCQCLLVQSDSDDSKILESEIRSNTLYRKKQGTSIVWSDSENVSRALSFQDPESCQKIWKEICRIQGKDPSVEVTEELLDKTGQSDEMLETSNLVEPPKCEINTIGDLADFFQSFLVSSTHKERLLLILKNGNYIQKLLQLFQTCETLQNIEGLHHLYNIVKEISFLDNTPLFEIMFSDECIMDVVGCLEYDPADPHPKRHRQFLTENAKLKEVIPITNSVLRQKIHQTYRIQYIYDILLPTPSMYEHNHLPSLTNFIFLNKTEIVNMLQEDGMFLSEVFTQLSDKTMDNDKRRELLFFFKEFCEFSETLYPQSKDTLLKTLIKLGILPALKIVISMDDFQIKTAATIIFAYLVEYNPSIIRQFVVDETQESKDDELLINVVIAQMISDTDPEISGAMNLMEPLRSLLNPDNMLISSFEYERYKFLNFFYEHCMHNLIAPLLSTTEKDSEEEDDRFGLDKNKTCPNNYQTARLLGLILELCTFCVQHHTHFIKSYILNKDLLRRVLMLMKSKHTFLLLSAVRFMREIINVRDEQYNRYIIQGNLFEPVVNAFLANGHRYNILNSAIIELFEYISVQNIKSLVAHVVENFYMAFELIEYVQTFKRLKTKYKQEKHRQGQARMILHSTLCKDTKVMKVKEEMHLKQNMREAVLPPMGNSSDGDEKLSEDKSTKENEDKVDLPKGTSSGVVRFSSSCSDGAGDAMSIPHSSRVSTATFGPHDNKVEEDEDKTSPNKRPHFSS</sequence>
<dbReference type="InterPro" id="IPR016024">
    <property type="entry name" value="ARM-type_fold"/>
</dbReference>
<organism evidence="5 6">
    <name type="scientific">Fukomys damarensis</name>
    <name type="common">Damaraland mole rat</name>
    <name type="synonym">Cryptomys damarensis</name>
    <dbReference type="NCBI Taxonomy" id="885580"/>
    <lineage>
        <taxon>Eukaryota</taxon>
        <taxon>Metazoa</taxon>
        <taxon>Chordata</taxon>
        <taxon>Craniata</taxon>
        <taxon>Vertebrata</taxon>
        <taxon>Euteleostomi</taxon>
        <taxon>Mammalia</taxon>
        <taxon>Eutheria</taxon>
        <taxon>Euarchontoglires</taxon>
        <taxon>Glires</taxon>
        <taxon>Rodentia</taxon>
        <taxon>Hystricomorpha</taxon>
        <taxon>Bathyergidae</taxon>
        <taxon>Fukomys</taxon>
    </lineage>
</organism>
<dbReference type="GO" id="GO:0005654">
    <property type="term" value="C:nucleoplasm"/>
    <property type="evidence" value="ECO:0007669"/>
    <property type="project" value="TreeGrafter"/>
</dbReference>
<dbReference type="STRING" id="885580.ENSFDAP00000012010"/>
<gene>
    <name evidence="5" type="ORF">H920_20502</name>
</gene>
<dbReference type="InterPro" id="IPR006887">
    <property type="entry name" value="P4R3-like_central_dom"/>
</dbReference>
<dbReference type="EMBL" id="KN125522">
    <property type="protein sequence ID" value="KFO18111.1"/>
    <property type="molecule type" value="Genomic_DNA"/>
</dbReference>
<evidence type="ECO:0000259" key="3">
    <source>
        <dbReference type="Pfam" id="PF04802"/>
    </source>
</evidence>
<evidence type="ECO:0000259" key="4">
    <source>
        <dbReference type="Pfam" id="PF22972"/>
    </source>
</evidence>
<evidence type="ECO:0000313" key="5">
    <source>
        <dbReference type="EMBL" id="KFO18111.1"/>
    </source>
</evidence>
<feature type="domain" description="PP4R3 EVH1-like" evidence="4">
    <location>
        <begin position="8"/>
        <end position="101"/>
    </location>
</feature>